<evidence type="ECO:0008006" key="3">
    <source>
        <dbReference type="Google" id="ProtNLM"/>
    </source>
</evidence>
<organism evidence="2">
    <name type="scientific">Chromera velia CCMP2878</name>
    <dbReference type="NCBI Taxonomy" id="1169474"/>
    <lineage>
        <taxon>Eukaryota</taxon>
        <taxon>Sar</taxon>
        <taxon>Alveolata</taxon>
        <taxon>Colpodellida</taxon>
        <taxon>Chromeraceae</taxon>
        <taxon>Chromera</taxon>
    </lineage>
</organism>
<name>A0A0G4GYX0_9ALVE</name>
<dbReference type="InterPro" id="IPR016543">
    <property type="entry name" value="Fis1"/>
</dbReference>
<protein>
    <recommendedName>
        <fullName evidence="3">Mitochondrial fission 1 protein</fullName>
    </recommendedName>
</protein>
<dbReference type="VEuPathDB" id="CryptoDB:Cvel_23973"/>
<evidence type="ECO:0000256" key="1">
    <source>
        <dbReference type="SAM" id="Phobius"/>
    </source>
</evidence>
<keyword evidence="1" id="KW-0812">Transmembrane</keyword>
<gene>
    <name evidence="2" type="ORF">Cvel_23973</name>
</gene>
<dbReference type="GO" id="GO:0000266">
    <property type="term" value="P:mitochondrial fission"/>
    <property type="evidence" value="ECO:0007669"/>
    <property type="project" value="InterPro"/>
</dbReference>
<keyword evidence="1" id="KW-1133">Transmembrane helix</keyword>
<feature type="transmembrane region" description="Helical" evidence="1">
    <location>
        <begin position="122"/>
        <end position="139"/>
    </location>
</feature>
<dbReference type="InterPro" id="IPR011990">
    <property type="entry name" value="TPR-like_helical_dom_sf"/>
</dbReference>
<dbReference type="AlphaFoldDB" id="A0A0G4GYX0"/>
<keyword evidence="1" id="KW-0472">Membrane</keyword>
<reference evidence="2" key="1">
    <citation type="submission" date="2014-11" db="EMBL/GenBank/DDBJ databases">
        <authorList>
            <person name="Otto D Thomas"/>
            <person name="Naeem Raeece"/>
        </authorList>
    </citation>
    <scope>NUCLEOTIDE SEQUENCE</scope>
</reference>
<dbReference type="GO" id="GO:0016559">
    <property type="term" value="P:peroxisome fission"/>
    <property type="evidence" value="ECO:0007669"/>
    <property type="project" value="TreeGrafter"/>
</dbReference>
<dbReference type="EMBL" id="CDMZ01001699">
    <property type="protein sequence ID" value="CEM36400.1"/>
    <property type="molecule type" value="Genomic_DNA"/>
</dbReference>
<accession>A0A0G4GYX0</accession>
<proteinExistence type="predicted"/>
<dbReference type="GO" id="GO:0005741">
    <property type="term" value="C:mitochondrial outer membrane"/>
    <property type="evidence" value="ECO:0007669"/>
    <property type="project" value="TreeGrafter"/>
</dbReference>
<sequence length="149" mass="16937">MEFDSEVFEREKEELRQLFEESNEEEPSPRLQLDLGAHLCCSIEKEDVKEGIELLQELLSIGYRRQEVLYQLALGHMKLGKHAVARKEAEMLLRMEPRNLQYLAVHSLIVERTATEGSTGSILLLASVASAAFFLFSAWKTRQMGPVAS</sequence>
<dbReference type="PANTHER" id="PTHR13247:SF0">
    <property type="entry name" value="MITOCHONDRIAL FISSION 1 PROTEIN"/>
    <property type="match status" value="1"/>
</dbReference>
<dbReference type="PANTHER" id="PTHR13247">
    <property type="entry name" value="TETRATRICOPEPTIDE REPEAT PROTEIN 11 TPR REPEAT PROTEIN 11"/>
    <property type="match status" value="1"/>
</dbReference>
<dbReference type="InterPro" id="IPR028061">
    <property type="entry name" value="Fis1_TPR_C"/>
</dbReference>
<dbReference type="Pfam" id="PF14853">
    <property type="entry name" value="Fis1_TPR_C"/>
    <property type="match status" value="1"/>
</dbReference>
<evidence type="ECO:0000313" key="2">
    <source>
        <dbReference type="EMBL" id="CEM36400.1"/>
    </source>
</evidence>
<dbReference type="Gene3D" id="1.25.40.10">
    <property type="entry name" value="Tetratricopeptide repeat domain"/>
    <property type="match status" value="1"/>
</dbReference>
<dbReference type="PhylomeDB" id="A0A0G4GYX0"/>
<dbReference type="SUPFAM" id="SSF48452">
    <property type="entry name" value="TPR-like"/>
    <property type="match status" value="1"/>
</dbReference>
<dbReference type="GO" id="GO:0005778">
    <property type="term" value="C:peroxisomal membrane"/>
    <property type="evidence" value="ECO:0007669"/>
    <property type="project" value="TreeGrafter"/>
</dbReference>
<dbReference type="GO" id="GO:0000422">
    <property type="term" value="P:autophagy of mitochondrion"/>
    <property type="evidence" value="ECO:0007669"/>
    <property type="project" value="TreeGrafter"/>
</dbReference>